<dbReference type="PhylomeDB" id="V7B979"/>
<evidence type="ECO:0000313" key="4">
    <source>
        <dbReference type="Proteomes" id="UP000000226"/>
    </source>
</evidence>
<reference evidence="4" key="1">
    <citation type="journal article" date="2014" name="Nat. Genet.">
        <title>A reference genome for common bean and genome-wide analysis of dual domestications.</title>
        <authorList>
            <person name="Schmutz J."/>
            <person name="McClean P.E."/>
            <person name="Mamidi S."/>
            <person name="Wu G.A."/>
            <person name="Cannon S.B."/>
            <person name="Grimwood J."/>
            <person name="Jenkins J."/>
            <person name="Shu S."/>
            <person name="Song Q."/>
            <person name="Chavarro C."/>
            <person name="Torres-Torres M."/>
            <person name="Geffroy V."/>
            <person name="Moghaddam S.M."/>
            <person name="Gao D."/>
            <person name="Abernathy B."/>
            <person name="Barry K."/>
            <person name="Blair M."/>
            <person name="Brick M.A."/>
            <person name="Chovatia M."/>
            <person name="Gepts P."/>
            <person name="Goodstein D.M."/>
            <person name="Gonzales M."/>
            <person name="Hellsten U."/>
            <person name="Hyten D.L."/>
            <person name="Jia G."/>
            <person name="Kelly J.D."/>
            <person name="Kudrna D."/>
            <person name="Lee R."/>
            <person name="Richard M.M."/>
            <person name="Miklas P.N."/>
            <person name="Osorno J.M."/>
            <person name="Rodrigues J."/>
            <person name="Thareau V."/>
            <person name="Urrea C.A."/>
            <person name="Wang M."/>
            <person name="Yu Y."/>
            <person name="Zhang M."/>
            <person name="Wing R.A."/>
            <person name="Cregan P.B."/>
            <person name="Rokhsar D.S."/>
            <person name="Jackson S.A."/>
        </authorList>
    </citation>
    <scope>NUCLEOTIDE SEQUENCE [LARGE SCALE GENOMIC DNA]</scope>
    <source>
        <strain evidence="4">cv. G19833</strain>
    </source>
</reference>
<keyword evidence="4" id="KW-1185">Reference proteome</keyword>
<sequence>MGSNGLRYEIAQNAYIKLVLHSLKHPTSAVNGILIGRISPSNDVVEIADAVPLFHSHIPLLPQLEISLILIEEYFSAKGLNIVGYFHANERSDDSELGSVAKNIGDHICRYFPQAAVLLLDNKKLDALKKSKERSAIMQLYVRDTNKNWKLVPSDANNRFSLREPSANVVLLDYIATEKWNGIVDFDDHLDDISKDWLNPGLFN</sequence>
<dbReference type="PANTHER" id="PTHR12941">
    <property type="entry name" value="ER MEMBRANE PROTEIN COMPLEX"/>
    <property type="match status" value="1"/>
</dbReference>
<dbReference type="EMBL" id="CM002295">
    <property type="protein sequence ID" value="ESW14432.1"/>
    <property type="molecule type" value="Genomic_DNA"/>
</dbReference>
<name>V7B979_PHAVU</name>
<evidence type="ECO:0000256" key="1">
    <source>
        <dbReference type="ARBA" id="ARBA00007461"/>
    </source>
</evidence>
<evidence type="ECO:0000313" key="3">
    <source>
        <dbReference type="EMBL" id="ESW14432.1"/>
    </source>
</evidence>
<dbReference type="STRING" id="3885.V7B979"/>
<dbReference type="OMA" id="PHCAING"/>
<feature type="domain" description="MPN" evidence="2">
    <location>
        <begin position="8"/>
        <end position="139"/>
    </location>
</feature>
<accession>V7B979</accession>
<dbReference type="GO" id="GO:0072546">
    <property type="term" value="C:EMC complex"/>
    <property type="evidence" value="ECO:0007669"/>
    <property type="project" value="InterPro"/>
</dbReference>
<proteinExistence type="inferred from homology"/>
<dbReference type="Proteomes" id="UP000000226">
    <property type="component" value="Chromosome 8"/>
</dbReference>
<dbReference type="Pfam" id="PF03665">
    <property type="entry name" value="UPF0172"/>
    <property type="match status" value="1"/>
</dbReference>
<dbReference type="SMR" id="V7B979"/>
<dbReference type="OrthoDB" id="194468at2759"/>
<protein>
    <recommendedName>
        <fullName evidence="2">MPN domain-containing protein</fullName>
    </recommendedName>
</protein>
<dbReference type="InterPro" id="IPR005366">
    <property type="entry name" value="EMC8/9"/>
</dbReference>
<dbReference type="PANTHER" id="PTHR12941:SF10">
    <property type="entry name" value="ER MEMBRANE PROTEIN COMPLEX SUBUNIT 8_9 HOMOLOG"/>
    <property type="match status" value="1"/>
</dbReference>
<dbReference type="InterPro" id="IPR037518">
    <property type="entry name" value="MPN"/>
</dbReference>
<dbReference type="PROSITE" id="PS50249">
    <property type="entry name" value="MPN"/>
    <property type="match status" value="1"/>
</dbReference>
<dbReference type="AlphaFoldDB" id="V7B979"/>
<comment type="similarity">
    <text evidence="1">Belongs to the EMC8/EMC9 family.</text>
</comment>
<gene>
    <name evidence="3" type="ORF">PHAVU_008G280500g</name>
</gene>
<dbReference type="eggNOG" id="KOG3289">
    <property type="taxonomic scope" value="Eukaryota"/>
</dbReference>
<dbReference type="CDD" id="cd08060">
    <property type="entry name" value="MPN_UPF0172"/>
    <property type="match status" value="1"/>
</dbReference>
<organism evidence="3 4">
    <name type="scientific">Phaseolus vulgaris</name>
    <name type="common">Kidney bean</name>
    <name type="synonym">French bean</name>
    <dbReference type="NCBI Taxonomy" id="3885"/>
    <lineage>
        <taxon>Eukaryota</taxon>
        <taxon>Viridiplantae</taxon>
        <taxon>Streptophyta</taxon>
        <taxon>Embryophyta</taxon>
        <taxon>Tracheophyta</taxon>
        <taxon>Spermatophyta</taxon>
        <taxon>Magnoliopsida</taxon>
        <taxon>eudicotyledons</taxon>
        <taxon>Gunneridae</taxon>
        <taxon>Pentapetalae</taxon>
        <taxon>rosids</taxon>
        <taxon>fabids</taxon>
        <taxon>Fabales</taxon>
        <taxon>Fabaceae</taxon>
        <taxon>Papilionoideae</taxon>
        <taxon>50 kb inversion clade</taxon>
        <taxon>NPAAA clade</taxon>
        <taxon>indigoferoid/millettioid clade</taxon>
        <taxon>Phaseoleae</taxon>
        <taxon>Phaseolus</taxon>
    </lineage>
</organism>
<dbReference type="Gramene" id="ESW14432">
    <property type="protein sequence ID" value="ESW14432"/>
    <property type="gene ID" value="PHAVU_008G280500g"/>
</dbReference>
<evidence type="ECO:0000259" key="2">
    <source>
        <dbReference type="PROSITE" id="PS50249"/>
    </source>
</evidence>